<proteinExistence type="predicted"/>
<evidence type="ECO:0000313" key="3">
    <source>
        <dbReference type="Proteomes" id="UP001250858"/>
    </source>
</evidence>
<evidence type="ECO:0000259" key="1">
    <source>
        <dbReference type="Pfam" id="PF01869"/>
    </source>
</evidence>
<name>A0ABY9S3L8_9ACTN</name>
<dbReference type="Pfam" id="PF01869">
    <property type="entry name" value="BcrAD_BadFG"/>
    <property type="match status" value="1"/>
</dbReference>
<accession>A0ABY9S3L8</accession>
<dbReference type="EMBL" id="CP133762">
    <property type="protein sequence ID" value="WMX47640.1"/>
    <property type="molecule type" value="Genomic_DNA"/>
</dbReference>
<dbReference type="RefSeq" id="WP_128983048.1">
    <property type="nucleotide sequence ID" value="NZ_CP133762.1"/>
</dbReference>
<dbReference type="PANTHER" id="PTHR43190">
    <property type="entry name" value="N-ACETYL-D-GLUCOSAMINE KINASE"/>
    <property type="match status" value="1"/>
</dbReference>
<dbReference type="Gene3D" id="3.30.420.40">
    <property type="match status" value="2"/>
</dbReference>
<keyword evidence="3" id="KW-1185">Reference proteome</keyword>
<dbReference type="InterPro" id="IPR043129">
    <property type="entry name" value="ATPase_NBD"/>
</dbReference>
<dbReference type="InterPro" id="IPR002731">
    <property type="entry name" value="ATPase_BadF"/>
</dbReference>
<dbReference type="Proteomes" id="UP001250858">
    <property type="component" value="Chromosome"/>
</dbReference>
<sequence length="309" mass="29751">MNESRIQRVIGIDAGGTRTRARLAEAATGRTLGEGTGGPGNALSVPADALVRHLAEALRGALSGSPPPGGAGAVAAVVAGFAGGGPGGGGERAEGALAAALAEVGAGPARTEVRGDAEVAFAAGPGAPADGLVLIAGTGAAGARVADRRLVCAVDGDGWLLGDAGSGFWLGREALRAVLRALDGRGPRTALAAPVAELCGGLSKERVVGFAYAAHPVRLAGLSPLVVAAAGAGDAVAGRLLDRAADELAATVGALEPRPGEPLVVTGGLLAPGGPLLPRLADRVRASGLVPSSVPDGLAGAVSLARLPA</sequence>
<protein>
    <submittedName>
        <fullName evidence="2">BadF/BadG/BcrA/BcrD ATPase family protein</fullName>
    </submittedName>
</protein>
<dbReference type="InterPro" id="IPR052519">
    <property type="entry name" value="Euk-type_GlcNAc_Kinase"/>
</dbReference>
<dbReference type="PANTHER" id="PTHR43190:SF3">
    <property type="entry name" value="N-ACETYL-D-GLUCOSAMINE KINASE"/>
    <property type="match status" value="1"/>
</dbReference>
<evidence type="ECO:0000313" key="2">
    <source>
        <dbReference type="EMBL" id="WMX47640.1"/>
    </source>
</evidence>
<feature type="domain" description="ATPase BadF/BadG/BcrA/BcrD type" evidence="1">
    <location>
        <begin position="10"/>
        <end position="270"/>
    </location>
</feature>
<dbReference type="SUPFAM" id="SSF53067">
    <property type="entry name" value="Actin-like ATPase domain"/>
    <property type="match status" value="2"/>
</dbReference>
<gene>
    <name evidence="2" type="ORF">RGF97_26455</name>
</gene>
<reference evidence="2 3" key="1">
    <citation type="submission" date="2023-09" db="EMBL/GenBank/DDBJ databases">
        <title>Complete genome of Streptomyces roseicoloratus T14.</title>
        <authorList>
            <person name="Bashizi T."/>
            <person name="Kim M.-J."/>
            <person name="Lee G."/>
            <person name="Tagele S.B."/>
            <person name="Shin J.-H."/>
        </authorList>
    </citation>
    <scope>NUCLEOTIDE SEQUENCE [LARGE SCALE GENOMIC DNA]</scope>
    <source>
        <strain evidence="2 3">T14</strain>
    </source>
</reference>
<organism evidence="2 3">
    <name type="scientific">Streptomyces roseicoloratus</name>
    <dbReference type="NCBI Taxonomy" id="2508722"/>
    <lineage>
        <taxon>Bacteria</taxon>
        <taxon>Bacillati</taxon>
        <taxon>Actinomycetota</taxon>
        <taxon>Actinomycetes</taxon>
        <taxon>Kitasatosporales</taxon>
        <taxon>Streptomycetaceae</taxon>
        <taxon>Streptomyces</taxon>
    </lineage>
</organism>